<dbReference type="PANTHER" id="PTHR21297">
    <property type="entry name" value="DNA-DIRECTED RNA POLYMERASE II"/>
    <property type="match status" value="1"/>
</dbReference>
<dbReference type="InterPro" id="IPR038324">
    <property type="entry name" value="Rpb4/RPC9_sf"/>
</dbReference>
<keyword evidence="2" id="KW-0539">Nucleus</keyword>
<organism evidence="7 8">
    <name type="scientific">Friedmanniomyces endolithicus</name>
    <dbReference type="NCBI Taxonomy" id="329885"/>
    <lineage>
        <taxon>Eukaryota</taxon>
        <taxon>Fungi</taxon>
        <taxon>Dikarya</taxon>
        <taxon>Ascomycota</taxon>
        <taxon>Pezizomycotina</taxon>
        <taxon>Dothideomycetes</taxon>
        <taxon>Dothideomycetidae</taxon>
        <taxon>Mycosphaerellales</taxon>
        <taxon>Teratosphaeriaceae</taxon>
        <taxon>Friedmanniomyces</taxon>
    </lineage>
</organism>
<evidence type="ECO:0000256" key="4">
    <source>
        <dbReference type="SAM" id="MobiDB-lite"/>
    </source>
</evidence>
<dbReference type="EMBL" id="NAJP01000014">
    <property type="protein sequence ID" value="TKA44734.1"/>
    <property type="molecule type" value="Genomic_DNA"/>
</dbReference>
<name>A0A4U0V7J0_9PEZI</name>
<reference evidence="7 8" key="1">
    <citation type="submission" date="2017-03" db="EMBL/GenBank/DDBJ databases">
        <title>Genomes of endolithic fungi from Antarctica.</title>
        <authorList>
            <person name="Coleine C."/>
            <person name="Masonjones S."/>
            <person name="Stajich J.E."/>
        </authorList>
    </citation>
    <scope>NUCLEOTIDE SEQUENCE [LARGE SCALE GENOMIC DNA]</scope>
    <source>
        <strain evidence="7 8">CCFEE 5311</strain>
    </source>
</reference>
<dbReference type="GO" id="GO:0030880">
    <property type="term" value="C:RNA polymerase complex"/>
    <property type="evidence" value="ECO:0007669"/>
    <property type="project" value="InterPro"/>
</dbReference>
<dbReference type="Gene3D" id="1.20.1250.40">
    <property type="match status" value="1"/>
</dbReference>
<comment type="subcellular location">
    <subcellularLocation>
        <location evidence="1">Nucleus</location>
    </subcellularLocation>
</comment>
<dbReference type="InterPro" id="IPR045222">
    <property type="entry name" value="Rpb4-like"/>
</dbReference>
<evidence type="ECO:0000256" key="2">
    <source>
        <dbReference type="ARBA" id="ARBA00023242"/>
    </source>
</evidence>
<comment type="caution">
    <text evidence="7">The sequence shown here is derived from an EMBL/GenBank/DDBJ whole genome shotgun (WGS) entry which is preliminary data.</text>
</comment>
<evidence type="ECO:0000256" key="1">
    <source>
        <dbReference type="ARBA" id="ARBA00004123"/>
    </source>
</evidence>
<evidence type="ECO:0000256" key="3">
    <source>
        <dbReference type="ARBA" id="ARBA00025724"/>
    </source>
</evidence>
<gene>
    <name evidence="6" type="primary">RPB4_2</name>
    <name evidence="7" type="ORF">B0A54_04685</name>
    <name evidence="6" type="ORF">LTR82_013150</name>
</gene>
<dbReference type="Proteomes" id="UP001168146">
    <property type="component" value="Unassembled WGS sequence"/>
</dbReference>
<dbReference type="GO" id="GO:0000166">
    <property type="term" value="F:nucleotide binding"/>
    <property type="evidence" value="ECO:0007669"/>
    <property type="project" value="InterPro"/>
</dbReference>
<dbReference type="SMART" id="SM00657">
    <property type="entry name" value="RPOL4c"/>
    <property type="match status" value="1"/>
</dbReference>
<dbReference type="GO" id="GO:0006352">
    <property type="term" value="P:DNA-templated transcription initiation"/>
    <property type="evidence" value="ECO:0007669"/>
    <property type="project" value="InterPro"/>
</dbReference>
<comment type="similarity">
    <text evidence="3">Belongs to the eukaryotic RPB4 RNA polymerase subunit family.</text>
</comment>
<dbReference type="InterPro" id="IPR010997">
    <property type="entry name" value="HRDC-like_sf"/>
</dbReference>
<evidence type="ECO:0000313" key="7">
    <source>
        <dbReference type="EMBL" id="TKA44734.1"/>
    </source>
</evidence>
<protein>
    <submittedName>
        <fullName evidence="6">RNA polymerase B</fullName>
    </submittedName>
</protein>
<accession>A0A4U0V7J0</accession>
<dbReference type="AlphaFoldDB" id="A0A4U0V7J0"/>
<dbReference type="EMBL" id="JASUXU010000056">
    <property type="protein sequence ID" value="KAK0314225.1"/>
    <property type="molecule type" value="Genomic_DNA"/>
</dbReference>
<sequence>MAGPTQTRPPTLSRARPPPTGDEEATTVLRLGDMDNTPCLSVAECHELLSRLAEKDSDGGSKRAGSSSDVYLKTREYVGMFARFKDSKTVTQVDAISSALLGKGAGGGVTAFERAQLATLCCDTAEEARTLIPSLEGKLDDEALQSVLDDISKLRDFS</sequence>
<feature type="compositionally biased region" description="Polar residues" evidence="4">
    <location>
        <begin position="1"/>
        <end position="10"/>
    </location>
</feature>
<proteinExistence type="inferred from homology"/>
<dbReference type="Pfam" id="PF03874">
    <property type="entry name" value="RNA_pol_Rpb4"/>
    <property type="match status" value="1"/>
</dbReference>
<reference evidence="6" key="2">
    <citation type="submission" date="2021-12" db="EMBL/GenBank/DDBJ databases">
        <title>Black yeast isolated from Biological Soil Crust.</title>
        <authorList>
            <person name="Kurbessoian T."/>
        </authorList>
    </citation>
    <scope>NUCLEOTIDE SEQUENCE</scope>
    <source>
        <strain evidence="6">CCFEE 5208</strain>
    </source>
</reference>
<feature type="region of interest" description="Disordered" evidence="4">
    <location>
        <begin position="1"/>
        <end position="24"/>
    </location>
</feature>
<evidence type="ECO:0000313" key="6">
    <source>
        <dbReference type="EMBL" id="KAK0314225.1"/>
    </source>
</evidence>
<dbReference type="SUPFAM" id="SSF47819">
    <property type="entry name" value="HRDC-like"/>
    <property type="match status" value="1"/>
</dbReference>
<evidence type="ECO:0000313" key="8">
    <source>
        <dbReference type="Proteomes" id="UP000310066"/>
    </source>
</evidence>
<dbReference type="OrthoDB" id="2186918at2759"/>
<dbReference type="Proteomes" id="UP000310066">
    <property type="component" value="Unassembled WGS sequence"/>
</dbReference>
<dbReference type="STRING" id="329885.A0A4U0V7J0"/>
<dbReference type="GO" id="GO:0005634">
    <property type="term" value="C:nucleus"/>
    <property type="evidence" value="ECO:0007669"/>
    <property type="project" value="UniProtKB-SubCell"/>
</dbReference>
<dbReference type="InterPro" id="IPR005574">
    <property type="entry name" value="Rpb4/RPC9"/>
</dbReference>
<evidence type="ECO:0000259" key="5">
    <source>
        <dbReference type="SMART" id="SM00657"/>
    </source>
</evidence>
<dbReference type="InterPro" id="IPR006590">
    <property type="entry name" value="RNA_pol_Rpb4/RPC9_core"/>
</dbReference>
<feature type="domain" description="RNA polymerase Rpb4/RPC9 core" evidence="5">
    <location>
        <begin position="32"/>
        <end position="158"/>
    </location>
</feature>